<evidence type="ECO:0000259" key="1">
    <source>
        <dbReference type="Pfam" id="PF04606"/>
    </source>
</evidence>
<name>A0ABU5IEN5_9BURK</name>
<evidence type="ECO:0000313" key="2">
    <source>
        <dbReference type="EMBL" id="MDZ5456980.1"/>
    </source>
</evidence>
<proteinExistence type="predicted"/>
<dbReference type="RefSeq" id="WP_322465409.1">
    <property type="nucleotide sequence ID" value="NZ_JAXOJX010000013.1"/>
</dbReference>
<feature type="domain" description="Zinc finger Ogr/Delta-type" evidence="1">
    <location>
        <begin position="21"/>
        <end position="64"/>
    </location>
</feature>
<protein>
    <submittedName>
        <fullName evidence="2">Ogr/Delta-like zinc finger family protein</fullName>
    </submittedName>
</protein>
<dbReference type="Proteomes" id="UP001293718">
    <property type="component" value="Unassembled WGS sequence"/>
</dbReference>
<comment type="caution">
    <text evidence="2">The sequence shown here is derived from an EMBL/GenBank/DDBJ whole genome shotgun (WGS) entry which is preliminary data.</text>
</comment>
<organism evidence="2 3">
    <name type="scientific">Azohydromonas lata</name>
    <dbReference type="NCBI Taxonomy" id="45677"/>
    <lineage>
        <taxon>Bacteria</taxon>
        <taxon>Pseudomonadati</taxon>
        <taxon>Pseudomonadota</taxon>
        <taxon>Betaproteobacteria</taxon>
        <taxon>Burkholderiales</taxon>
        <taxon>Sphaerotilaceae</taxon>
        <taxon>Azohydromonas</taxon>
    </lineage>
</organism>
<reference evidence="2 3" key="1">
    <citation type="submission" date="2023-11" db="EMBL/GenBank/DDBJ databases">
        <title>Draft genome of Azohydromonas lata strain H1 (DSM1123), a polyhydroxyalkanoate producer.</title>
        <authorList>
            <person name="Traversa D."/>
            <person name="D'Addabbo P."/>
            <person name="Pazzani C."/>
            <person name="Manzari C."/>
            <person name="Chiara M."/>
            <person name="Scrascia M."/>
        </authorList>
    </citation>
    <scope>NUCLEOTIDE SEQUENCE [LARGE SCALE GENOMIC DNA]</scope>
    <source>
        <strain evidence="2 3">H1</strain>
    </source>
</reference>
<dbReference type="InterPro" id="IPR007684">
    <property type="entry name" value="Znf_Ogr/Delta"/>
</dbReference>
<dbReference type="EMBL" id="JAXOJX010000013">
    <property type="protein sequence ID" value="MDZ5456980.1"/>
    <property type="molecule type" value="Genomic_DNA"/>
</dbReference>
<gene>
    <name evidence="2" type="ORF">SM757_10410</name>
</gene>
<sequence>MTEIATTTHQRGGRMRLGFFCPHCGCRSTGRNNRYLSPLLMELTFVCNNLQCGHIYVAQIEAVRSLSPSSIPRTDIQLPLSQHVRRGALNAVLSNSPVAATADPVDDVPAASRTGDLFEGLAYG</sequence>
<dbReference type="Pfam" id="PF04606">
    <property type="entry name" value="Ogr_Delta"/>
    <property type="match status" value="1"/>
</dbReference>
<accession>A0ABU5IEN5</accession>
<evidence type="ECO:0000313" key="3">
    <source>
        <dbReference type="Proteomes" id="UP001293718"/>
    </source>
</evidence>
<keyword evidence="3" id="KW-1185">Reference proteome</keyword>